<dbReference type="PANTHER" id="PTHR45648:SF167">
    <property type="entry name" value="GDSL ESTERASE_LIPASE LTL1"/>
    <property type="match status" value="1"/>
</dbReference>
<name>A0A1R3IPZ9_COCAP</name>
<feature type="signal peptide" evidence="5">
    <location>
        <begin position="1"/>
        <end position="30"/>
    </location>
</feature>
<dbReference type="InterPro" id="IPR001087">
    <property type="entry name" value="GDSL"/>
</dbReference>
<dbReference type="CDD" id="cd01837">
    <property type="entry name" value="SGNH_plant_lipase_like"/>
    <property type="match status" value="1"/>
</dbReference>
<evidence type="ECO:0000256" key="4">
    <source>
        <dbReference type="ARBA" id="ARBA00023098"/>
    </source>
</evidence>
<dbReference type="InterPro" id="IPR035669">
    <property type="entry name" value="SGNH_plant_lipase-like"/>
</dbReference>
<dbReference type="STRING" id="210143.A0A1R3IPZ9"/>
<dbReference type="GO" id="GO:0016788">
    <property type="term" value="F:hydrolase activity, acting on ester bonds"/>
    <property type="evidence" value="ECO:0007669"/>
    <property type="project" value="InterPro"/>
</dbReference>
<organism evidence="6 7">
    <name type="scientific">Corchorus capsularis</name>
    <name type="common">Jute</name>
    <dbReference type="NCBI Taxonomy" id="210143"/>
    <lineage>
        <taxon>Eukaryota</taxon>
        <taxon>Viridiplantae</taxon>
        <taxon>Streptophyta</taxon>
        <taxon>Embryophyta</taxon>
        <taxon>Tracheophyta</taxon>
        <taxon>Spermatophyta</taxon>
        <taxon>Magnoliopsida</taxon>
        <taxon>eudicotyledons</taxon>
        <taxon>Gunneridae</taxon>
        <taxon>Pentapetalae</taxon>
        <taxon>rosids</taxon>
        <taxon>malvids</taxon>
        <taxon>Malvales</taxon>
        <taxon>Malvaceae</taxon>
        <taxon>Grewioideae</taxon>
        <taxon>Apeibeae</taxon>
        <taxon>Corchorus</taxon>
    </lineage>
</organism>
<accession>A0A1R3IPZ9</accession>
<dbReference type="AlphaFoldDB" id="A0A1R3IPZ9"/>
<keyword evidence="2" id="KW-0378">Hydrolase</keyword>
<protein>
    <submittedName>
        <fullName evidence="6">Lipase, GDSL</fullName>
    </submittedName>
</protein>
<dbReference type="Proteomes" id="UP000188268">
    <property type="component" value="Unassembled WGS sequence"/>
</dbReference>
<evidence type="ECO:0000256" key="5">
    <source>
        <dbReference type="SAM" id="SignalP"/>
    </source>
</evidence>
<dbReference type="InterPro" id="IPR051058">
    <property type="entry name" value="GDSL_Est/Lipase"/>
</dbReference>
<keyword evidence="4" id="KW-0443">Lipid metabolism</keyword>
<keyword evidence="3" id="KW-0442">Lipid degradation</keyword>
<dbReference type="GO" id="GO:0016042">
    <property type="term" value="P:lipid catabolic process"/>
    <property type="evidence" value="ECO:0007669"/>
    <property type="project" value="UniProtKB-KW"/>
</dbReference>
<dbReference type="EMBL" id="AWWV01009714">
    <property type="protein sequence ID" value="OMO84590.1"/>
    <property type="molecule type" value="Genomic_DNA"/>
</dbReference>
<dbReference type="PANTHER" id="PTHR45648">
    <property type="entry name" value="GDSL LIPASE/ACYLHYDROLASE FAMILY PROTEIN (AFU_ORTHOLOGUE AFUA_4G14700)"/>
    <property type="match status" value="1"/>
</dbReference>
<reference evidence="6 7" key="1">
    <citation type="submission" date="2013-09" db="EMBL/GenBank/DDBJ databases">
        <title>Corchorus capsularis genome sequencing.</title>
        <authorList>
            <person name="Alam M."/>
            <person name="Haque M.S."/>
            <person name="Islam M.S."/>
            <person name="Emdad E.M."/>
            <person name="Islam M.M."/>
            <person name="Ahmed B."/>
            <person name="Halim A."/>
            <person name="Hossen Q.M.M."/>
            <person name="Hossain M.Z."/>
            <person name="Ahmed R."/>
            <person name="Khan M.M."/>
            <person name="Islam R."/>
            <person name="Rashid M.M."/>
            <person name="Khan S.A."/>
            <person name="Rahman M.S."/>
            <person name="Alam M."/>
        </authorList>
    </citation>
    <scope>NUCLEOTIDE SEQUENCE [LARGE SCALE GENOMIC DNA]</scope>
    <source>
        <strain evidence="7">cv. CVL-1</strain>
        <tissue evidence="6">Whole seedling</tissue>
    </source>
</reference>
<dbReference type="Gramene" id="OMO84590">
    <property type="protein sequence ID" value="OMO84590"/>
    <property type="gene ID" value="CCACVL1_10754"/>
</dbReference>
<keyword evidence="7" id="KW-1185">Reference proteome</keyword>
<dbReference type="Gene3D" id="3.40.50.1110">
    <property type="entry name" value="SGNH hydrolase"/>
    <property type="match status" value="1"/>
</dbReference>
<evidence type="ECO:0000313" key="6">
    <source>
        <dbReference type="EMBL" id="OMO84590.1"/>
    </source>
</evidence>
<dbReference type="OrthoDB" id="1600564at2759"/>
<comment type="similarity">
    <text evidence="1">Belongs to the 'GDSL' lipolytic enzyme family.</text>
</comment>
<evidence type="ECO:0000256" key="2">
    <source>
        <dbReference type="ARBA" id="ARBA00022801"/>
    </source>
</evidence>
<dbReference type="OMA" id="ANAYEMH"/>
<proteinExistence type="inferred from homology"/>
<evidence type="ECO:0000256" key="3">
    <source>
        <dbReference type="ARBA" id="ARBA00022963"/>
    </source>
</evidence>
<dbReference type="FunFam" id="3.40.50.1110:FF:000003">
    <property type="entry name" value="GDSL esterase/lipase APG"/>
    <property type="match status" value="1"/>
</dbReference>
<dbReference type="Pfam" id="PF00657">
    <property type="entry name" value="Lipase_GDSL"/>
    <property type="match status" value="1"/>
</dbReference>
<comment type="caution">
    <text evidence="6">The sequence shown here is derived from an EMBL/GenBank/DDBJ whole genome shotgun (WGS) entry which is preliminary data.</text>
</comment>
<feature type="chain" id="PRO_5013091163" evidence="5">
    <location>
        <begin position="31"/>
        <end position="369"/>
    </location>
</feature>
<evidence type="ECO:0000313" key="7">
    <source>
        <dbReference type="Proteomes" id="UP000188268"/>
    </source>
</evidence>
<dbReference type="InterPro" id="IPR036514">
    <property type="entry name" value="SGNH_hydro_sf"/>
</dbReference>
<gene>
    <name evidence="6" type="ORF">CCACVL1_10754</name>
</gene>
<keyword evidence="5" id="KW-0732">Signal</keyword>
<evidence type="ECO:0000256" key="1">
    <source>
        <dbReference type="ARBA" id="ARBA00008668"/>
    </source>
</evidence>
<sequence>MENSSVPFFSWVIFGLLLTLGSNLAPQAEAARAFFVFGDSLVDNGNNNYLATTARADAWPYGIDYPTHRATGRFSNGLNIPDLISEKIGSEPTLPYLSPELKGDKLLIGANFASAGIGILNDTGVQFINIIRIYKQLDYFQQYQQRVSQLIGPEQTQRLVNEALVLMTLGGNDFVNNYYLVPYSARSRQFALPDYVVYIISEYRKILLRLYDLGARRVLVTGTGPLGCVPAELAQHSRAGECAVELQRAAALFNPQLVQMLEGLNNQLGSHVFIAANAYEMHMDWVTNPQAFGFVTSKVACCGQGPYNGIGLCTVASNLCPNRDVYAFWDPFHPSERANRLIVQNIMTGSSKYMSPMNLSTIMELDSRV</sequence>